<dbReference type="RefSeq" id="WP_319952662.1">
    <property type="nucleotide sequence ID" value="NZ_JAXAVX010000001.1"/>
</dbReference>
<dbReference type="PANTHER" id="PTHR42993:SF1">
    <property type="entry name" value="MAOC-LIKE DEHYDRATASE DOMAIN-CONTAINING PROTEIN"/>
    <property type="match status" value="1"/>
</dbReference>
<evidence type="ECO:0000313" key="3">
    <source>
        <dbReference type="EMBL" id="MDX8150516.1"/>
    </source>
</evidence>
<evidence type="ECO:0000259" key="2">
    <source>
        <dbReference type="Pfam" id="PF01575"/>
    </source>
</evidence>
<proteinExistence type="inferred from homology"/>
<evidence type="ECO:0000313" key="4">
    <source>
        <dbReference type="Proteomes" id="UP001277761"/>
    </source>
</evidence>
<gene>
    <name evidence="3" type="ORF">SK069_02835</name>
</gene>
<dbReference type="InterPro" id="IPR029069">
    <property type="entry name" value="HotDog_dom_sf"/>
</dbReference>
<comment type="caution">
    <text evidence="3">The sequence shown here is derived from an EMBL/GenBank/DDBJ whole genome shotgun (WGS) entry which is preliminary data.</text>
</comment>
<dbReference type="Proteomes" id="UP001277761">
    <property type="component" value="Unassembled WGS sequence"/>
</dbReference>
<dbReference type="EMBL" id="JAXAVX010000001">
    <property type="protein sequence ID" value="MDX8150516.1"/>
    <property type="molecule type" value="Genomic_DNA"/>
</dbReference>
<sequence>MTDDAPTTTRYSDLASLAEKVGEELGTSRWITIDQPMIDAFAEVTGDRNWIHLDPERAAATPFGGTIAHGYLTLSLAPTLLEDVLDVSGFAMAMNYGIDRLRFVAPVPVDSRLRMRVALDEAQIADGVGVLRCTLTFEIEDAPKPACVAQVLYRFAEEAS</sequence>
<keyword evidence="4" id="KW-1185">Reference proteome</keyword>
<name>A0ABU4VFB3_9ACTN</name>
<reference evidence="3 4" key="1">
    <citation type="submission" date="2023-11" db="EMBL/GenBank/DDBJ databases">
        <authorList>
            <person name="Xu M."/>
            <person name="Jiang T."/>
        </authorList>
    </citation>
    <scope>NUCLEOTIDE SEQUENCE [LARGE SCALE GENOMIC DNA]</scope>
    <source>
        <strain evidence="3 4">SD</strain>
    </source>
</reference>
<protein>
    <submittedName>
        <fullName evidence="3">MaoC family dehydratase</fullName>
    </submittedName>
</protein>
<organism evidence="3 4">
    <name type="scientific">Patulibacter brassicae</name>
    <dbReference type="NCBI Taxonomy" id="1705717"/>
    <lineage>
        <taxon>Bacteria</taxon>
        <taxon>Bacillati</taxon>
        <taxon>Actinomycetota</taxon>
        <taxon>Thermoleophilia</taxon>
        <taxon>Solirubrobacterales</taxon>
        <taxon>Patulibacteraceae</taxon>
        <taxon>Patulibacter</taxon>
    </lineage>
</organism>
<dbReference type="Pfam" id="PF01575">
    <property type="entry name" value="MaoC_dehydratas"/>
    <property type="match status" value="1"/>
</dbReference>
<dbReference type="InterPro" id="IPR002539">
    <property type="entry name" value="MaoC-like_dom"/>
</dbReference>
<evidence type="ECO:0000256" key="1">
    <source>
        <dbReference type="ARBA" id="ARBA00005254"/>
    </source>
</evidence>
<dbReference type="Gene3D" id="3.10.129.10">
    <property type="entry name" value="Hotdog Thioesterase"/>
    <property type="match status" value="1"/>
</dbReference>
<dbReference type="PANTHER" id="PTHR42993">
    <property type="entry name" value="MAOC-LIKE DEHYDRATASE DOMAIN-CONTAINING PROTEIN"/>
    <property type="match status" value="1"/>
</dbReference>
<dbReference type="CDD" id="cd03450">
    <property type="entry name" value="NodN"/>
    <property type="match status" value="1"/>
</dbReference>
<dbReference type="SUPFAM" id="SSF54637">
    <property type="entry name" value="Thioesterase/thiol ester dehydrase-isomerase"/>
    <property type="match status" value="1"/>
</dbReference>
<feature type="domain" description="MaoC-like" evidence="2">
    <location>
        <begin position="19"/>
        <end position="124"/>
    </location>
</feature>
<dbReference type="InterPro" id="IPR039375">
    <property type="entry name" value="NodN-like"/>
</dbReference>
<comment type="similarity">
    <text evidence="1">Belongs to the enoyl-CoA hydratase/isomerase family.</text>
</comment>
<accession>A0ABU4VFB3</accession>